<feature type="region of interest" description="Disordered" evidence="1">
    <location>
        <begin position="1"/>
        <end position="30"/>
    </location>
</feature>
<evidence type="ECO:0000313" key="3">
    <source>
        <dbReference type="Proteomes" id="UP000324222"/>
    </source>
</evidence>
<organism evidence="2 3">
    <name type="scientific">Portunus trituberculatus</name>
    <name type="common">Swimming crab</name>
    <name type="synonym">Neptunus trituberculatus</name>
    <dbReference type="NCBI Taxonomy" id="210409"/>
    <lineage>
        <taxon>Eukaryota</taxon>
        <taxon>Metazoa</taxon>
        <taxon>Ecdysozoa</taxon>
        <taxon>Arthropoda</taxon>
        <taxon>Crustacea</taxon>
        <taxon>Multicrustacea</taxon>
        <taxon>Malacostraca</taxon>
        <taxon>Eumalacostraca</taxon>
        <taxon>Eucarida</taxon>
        <taxon>Decapoda</taxon>
        <taxon>Pleocyemata</taxon>
        <taxon>Brachyura</taxon>
        <taxon>Eubrachyura</taxon>
        <taxon>Portunoidea</taxon>
        <taxon>Portunidae</taxon>
        <taxon>Portuninae</taxon>
        <taxon>Portunus</taxon>
    </lineage>
</organism>
<keyword evidence="3" id="KW-1185">Reference proteome</keyword>
<evidence type="ECO:0000256" key="1">
    <source>
        <dbReference type="SAM" id="MobiDB-lite"/>
    </source>
</evidence>
<evidence type="ECO:0000313" key="2">
    <source>
        <dbReference type="EMBL" id="MPC63879.1"/>
    </source>
</evidence>
<dbReference type="AlphaFoldDB" id="A0A5B7H1U2"/>
<name>A0A5B7H1U2_PORTR</name>
<comment type="caution">
    <text evidence="2">The sequence shown here is derived from an EMBL/GenBank/DDBJ whole genome shotgun (WGS) entry which is preliminary data.</text>
</comment>
<sequence length="82" mass="9018">MPMDAAMAGEKGVRFRGTSLSSPVPLDESETIQRDGADRPLVWQGTAAPGCVRASYCCGLLCVRNEHMEAHTLHLFHTQYNK</sequence>
<dbReference type="EMBL" id="VSRR010021378">
    <property type="protein sequence ID" value="MPC63879.1"/>
    <property type="molecule type" value="Genomic_DNA"/>
</dbReference>
<gene>
    <name evidence="2" type="ORF">E2C01_057987</name>
</gene>
<dbReference type="Proteomes" id="UP000324222">
    <property type="component" value="Unassembled WGS sequence"/>
</dbReference>
<accession>A0A5B7H1U2</accession>
<reference evidence="2 3" key="1">
    <citation type="submission" date="2019-05" db="EMBL/GenBank/DDBJ databases">
        <title>Another draft genome of Portunus trituberculatus and its Hox gene families provides insights of decapod evolution.</title>
        <authorList>
            <person name="Jeong J.-H."/>
            <person name="Song I."/>
            <person name="Kim S."/>
            <person name="Choi T."/>
            <person name="Kim D."/>
            <person name="Ryu S."/>
            <person name="Kim W."/>
        </authorList>
    </citation>
    <scope>NUCLEOTIDE SEQUENCE [LARGE SCALE GENOMIC DNA]</scope>
    <source>
        <tissue evidence="2">Muscle</tissue>
    </source>
</reference>
<proteinExistence type="predicted"/>
<protein>
    <submittedName>
        <fullName evidence="2">Uncharacterized protein</fullName>
    </submittedName>
</protein>